<keyword evidence="4 5" id="KW-0472">Membrane</keyword>
<evidence type="ECO:0000256" key="1">
    <source>
        <dbReference type="ARBA" id="ARBA00004127"/>
    </source>
</evidence>
<evidence type="ECO:0000313" key="7">
    <source>
        <dbReference type="EMBL" id="MFD2091757.1"/>
    </source>
</evidence>
<evidence type="ECO:0000256" key="4">
    <source>
        <dbReference type="ARBA" id="ARBA00023136"/>
    </source>
</evidence>
<evidence type="ECO:0000256" key="5">
    <source>
        <dbReference type="SAM" id="Phobius"/>
    </source>
</evidence>
<evidence type="ECO:0000256" key="2">
    <source>
        <dbReference type="ARBA" id="ARBA00022692"/>
    </source>
</evidence>
<feature type="transmembrane region" description="Helical" evidence="5">
    <location>
        <begin position="21"/>
        <end position="38"/>
    </location>
</feature>
<comment type="caution">
    <text evidence="7">The sequence shown here is derived from an EMBL/GenBank/DDBJ whole genome shotgun (WGS) entry which is preliminary data.</text>
</comment>
<accession>A0ABW4X8X2</accession>
<dbReference type="EMBL" id="JBHUHP010000009">
    <property type="protein sequence ID" value="MFD2091757.1"/>
    <property type="molecule type" value="Genomic_DNA"/>
</dbReference>
<feature type="transmembrane region" description="Helical" evidence="5">
    <location>
        <begin position="86"/>
        <end position="107"/>
    </location>
</feature>
<gene>
    <name evidence="7" type="ORF">ACFSHS_09240</name>
</gene>
<comment type="subcellular location">
    <subcellularLocation>
        <location evidence="1">Endomembrane system</location>
        <topology evidence="1">Multi-pass membrane protein</topology>
    </subcellularLocation>
</comment>
<dbReference type="RefSeq" id="WP_376874346.1">
    <property type="nucleotide sequence ID" value="NZ_JBHUHP010000009.1"/>
</dbReference>
<organism evidence="7 8">
    <name type="scientific">Blastococcus deserti</name>
    <dbReference type="NCBI Taxonomy" id="2259033"/>
    <lineage>
        <taxon>Bacteria</taxon>
        <taxon>Bacillati</taxon>
        <taxon>Actinomycetota</taxon>
        <taxon>Actinomycetes</taxon>
        <taxon>Geodermatophilales</taxon>
        <taxon>Geodermatophilaceae</taxon>
        <taxon>Blastococcus</taxon>
    </lineage>
</organism>
<protein>
    <submittedName>
        <fullName evidence="7">DUF202 domain-containing protein</fullName>
    </submittedName>
</protein>
<proteinExistence type="predicted"/>
<reference evidence="8" key="1">
    <citation type="journal article" date="2019" name="Int. J. Syst. Evol. Microbiol.">
        <title>The Global Catalogue of Microorganisms (GCM) 10K type strain sequencing project: providing services to taxonomists for standard genome sequencing and annotation.</title>
        <authorList>
            <consortium name="The Broad Institute Genomics Platform"/>
            <consortium name="The Broad Institute Genome Sequencing Center for Infectious Disease"/>
            <person name="Wu L."/>
            <person name="Ma J."/>
        </authorList>
    </citation>
    <scope>NUCLEOTIDE SEQUENCE [LARGE SCALE GENOMIC DNA]</scope>
    <source>
        <strain evidence="8">JCM 3338</strain>
    </source>
</reference>
<evidence type="ECO:0000313" key="8">
    <source>
        <dbReference type="Proteomes" id="UP001597402"/>
    </source>
</evidence>
<feature type="domain" description="DUF202" evidence="6">
    <location>
        <begin position="11"/>
        <end position="73"/>
    </location>
</feature>
<dbReference type="Pfam" id="PF02656">
    <property type="entry name" value="DUF202"/>
    <property type="match status" value="1"/>
</dbReference>
<sequence>MRTARTPGETQPERTALAWQRTGLGVMAVAGLLGHRAVEEEGRVLLVLAGVAALLGLAVLGALAPVRYRDVRRRVVAGTGVTAPRLIAGVTATVLLTATVAALAVLMPG</sequence>
<evidence type="ECO:0000256" key="3">
    <source>
        <dbReference type="ARBA" id="ARBA00022989"/>
    </source>
</evidence>
<name>A0ABW4X8X2_9ACTN</name>
<dbReference type="InterPro" id="IPR003807">
    <property type="entry name" value="DUF202"/>
</dbReference>
<dbReference type="Proteomes" id="UP001597402">
    <property type="component" value="Unassembled WGS sequence"/>
</dbReference>
<keyword evidence="2 5" id="KW-0812">Transmembrane</keyword>
<keyword evidence="3 5" id="KW-1133">Transmembrane helix</keyword>
<evidence type="ECO:0000259" key="6">
    <source>
        <dbReference type="Pfam" id="PF02656"/>
    </source>
</evidence>
<feature type="transmembrane region" description="Helical" evidence="5">
    <location>
        <begin position="44"/>
        <end position="66"/>
    </location>
</feature>
<keyword evidence="8" id="KW-1185">Reference proteome</keyword>